<keyword evidence="1" id="KW-0677">Repeat</keyword>
<proteinExistence type="predicted"/>
<reference evidence="6" key="1">
    <citation type="journal article" date="2020" name="mSystems">
        <title>Genome- and Community-Level Interaction Insights into Carbon Utilization and Element Cycling Functions of Hydrothermarchaeota in Hydrothermal Sediment.</title>
        <authorList>
            <person name="Zhou Z."/>
            <person name="Liu Y."/>
            <person name="Xu W."/>
            <person name="Pan J."/>
            <person name="Luo Z.H."/>
            <person name="Li M."/>
        </authorList>
    </citation>
    <scope>NUCLEOTIDE SEQUENCE [LARGE SCALE GENOMIC DNA]</scope>
    <source>
        <strain evidence="6">SpSt-556</strain>
    </source>
</reference>
<dbReference type="InterPro" id="IPR051012">
    <property type="entry name" value="CellSynth/LPSAsmb/PSIAsmb"/>
</dbReference>
<dbReference type="EMBL" id="DSXR01000130">
    <property type="protein sequence ID" value="HGS88626.1"/>
    <property type="molecule type" value="Genomic_DNA"/>
</dbReference>
<comment type="caution">
    <text evidence="6">The sequence shown here is derived from an EMBL/GenBank/DDBJ whole genome shotgun (WGS) entry which is preliminary data.</text>
</comment>
<keyword evidence="5" id="KW-1133">Transmembrane helix</keyword>
<dbReference type="PANTHER" id="PTHR45586:SF1">
    <property type="entry name" value="LIPOPOLYSACCHARIDE ASSEMBLY PROTEIN B"/>
    <property type="match status" value="1"/>
</dbReference>
<evidence type="ECO:0000256" key="2">
    <source>
        <dbReference type="ARBA" id="ARBA00022803"/>
    </source>
</evidence>
<evidence type="ECO:0000256" key="5">
    <source>
        <dbReference type="SAM" id="Phobius"/>
    </source>
</evidence>
<dbReference type="InterPro" id="IPR019734">
    <property type="entry name" value="TPR_rpt"/>
</dbReference>
<evidence type="ECO:0000256" key="1">
    <source>
        <dbReference type="ARBA" id="ARBA00022737"/>
    </source>
</evidence>
<evidence type="ECO:0000256" key="3">
    <source>
        <dbReference type="PROSITE-ProRule" id="PRU00339"/>
    </source>
</evidence>
<protein>
    <submittedName>
        <fullName evidence="6">Tetratricopeptide repeat protein</fullName>
    </submittedName>
</protein>
<evidence type="ECO:0000313" key="6">
    <source>
        <dbReference type="EMBL" id="HGS88626.1"/>
    </source>
</evidence>
<keyword evidence="5" id="KW-0812">Transmembrane</keyword>
<accession>A0A7C4L100</accession>
<organism evidence="6">
    <name type="scientific">Bellilinea caldifistulae</name>
    <dbReference type="NCBI Taxonomy" id="360411"/>
    <lineage>
        <taxon>Bacteria</taxon>
        <taxon>Bacillati</taxon>
        <taxon>Chloroflexota</taxon>
        <taxon>Anaerolineae</taxon>
        <taxon>Anaerolineales</taxon>
        <taxon>Anaerolineaceae</taxon>
        <taxon>Bellilinea</taxon>
    </lineage>
</organism>
<feature type="repeat" description="TPR" evidence="3">
    <location>
        <begin position="76"/>
        <end position="109"/>
    </location>
</feature>
<keyword evidence="2 3" id="KW-0802">TPR repeat</keyword>
<sequence>MKFCDHCLAPLSQNATHCPECGLPVTSGTDDPLLIAEEERLVNPRLAHANLLRMRGQWEEAMRVCADVLRQFPSNVHAHALMGDIYRDQGNLEEAAQWYKLALDLAPDSVVDRRRLEQVQQELELRQKAQSQSQEVEHLQRQARTLRIFSASVLGAAVLIAIGITWAFQSRIAGRSAPAPVSITTTRLPMEASGATTLPAPEPNADNSPVTPAATPQQPATTVKTDSHPRTEDDLLAEKVKEWLLQHEIKPSVLATAYDPLANHLLVTFGYDSDAGKDTLYRTAWLAAAAAFAIQPDVQTVRIRCMVPVSSHAGEKVLVLGFAADIPRKQMPPQPEGTPAKDIPAFFQNAYYNPAAGLAPEVR</sequence>
<dbReference type="Gene3D" id="1.25.40.10">
    <property type="entry name" value="Tetratricopeptide repeat domain"/>
    <property type="match status" value="1"/>
</dbReference>
<dbReference type="InterPro" id="IPR011990">
    <property type="entry name" value="TPR-like_helical_dom_sf"/>
</dbReference>
<name>A0A7C4L100_9CHLR</name>
<feature type="compositionally biased region" description="Low complexity" evidence="4">
    <location>
        <begin position="209"/>
        <end position="223"/>
    </location>
</feature>
<feature type="region of interest" description="Disordered" evidence="4">
    <location>
        <begin position="193"/>
        <end position="230"/>
    </location>
</feature>
<dbReference type="AlphaFoldDB" id="A0A7C4L100"/>
<gene>
    <name evidence="6" type="ORF">ENT17_13570</name>
</gene>
<dbReference type="Pfam" id="PF13432">
    <property type="entry name" value="TPR_16"/>
    <property type="match status" value="1"/>
</dbReference>
<dbReference type="SMART" id="SM00028">
    <property type="entry name" value="TPR"/>
    <property type="match status" value="2"/>
</dbReference>
<dbReference type="PANTHER" id="PTHR45586">
    <property type="entry name" value="TPR REPEAT-CONTAINING PROTEIN PA4667"/>
    <property type="match status" value="1"/>
</dbReference>
<evidence type="ECO:0000256" key="4">
    <source>
        <dbReference type="SAM" id="MobiDB-lite"/>
    </source>
</evidence>
<dbReference type="PROSITE" id="PS50005">
    <property type="entry name" value="TPR"/>
    <property type="match status" value="1"/>
</dbReference>
<dbReference type="SUPFAM" id="SSF48452">
    <property type="entry name" value="TPR-like"/>
    <property type="match status" value="1"/>
</dbReference>
<feature type="transmembrane region" description="Helical" evidence="5">
    <location>
        <begin position="148"/>
        <end position="168"/>
    </location>
</feature>
<keyword evidence="5" id="KW-0472">Membrane</keyword>